<dbReference type="GO" id="GO:0016787">
    <property type="term" value="F:hydrolase activity"/>
    <property type="evidence" value="ECO:0007669"/>
    <property type="project" value="UniProtKB-KW"/>
</dbReference>
<sequence length="271" mass="29286">MHETQDLPANACDSHIHIYNPALIAAPAAPNPLASCTAQAYRRVRDSLGLQRAVVVTPAPHVTDNRVTLDAIEQLGSSQTRGVGVVFPDVSDGELQALHQGGIRGIRFTVAIAHTSIVRIDMIEPLAKRIASLGWHVQLHMTPAQIAENADMILRLPCTVVFDHLGRMAPMTETYEAARRVVHTRLQRGTGWVKLSGHYLAGGVGSAAPVATELLQAAPERLVWGSDWPHPTEMPTPPATTSTLAALHAWVPDSTLRARILVDNPAELYGF</sequence>
<evidence type="ECO:0000313" key="2">
    <source>
        <dbReference type="EMBL" id="OZI59314.1"/>
    </source>
</evidence>
<dbReference type="EMBL" id="NEVQ01000008">
    <property type="protein sequence ID" value="OZI59314.1"/>
    <property type="molecule type" value="Genomic_DNA"/>
</dbReference>
<dbReference type="PANTHER" id="PTHR35563:SF2">
    <property type="entry name" value="BARREL METAL-DEPENDENT HYDROLASE, PUTATIVE (AFU_ORTHOLOGUE AFUA_1G16240)-RELATED"/>
    <property type="match status" value="1"/>
</dbReference>
<dbReference type="PANTHER" id="PTHR35563">
    <property type="entry name" value="BARREL METAL-DEPENDENT HYDROLASE, PUTATIVE (AFU_ORTHOLOGUE AFUA_1G16240)-RELATED"/>
    <property type="match status" value="1"/>
</dbReference>
<evidence type="ECO:0000259" key="1">
    <source>
        <dbReference type="Pfam" id="PF04909"/>
    </source>
</evidence>
<dbReference type="SUPFAM" id="SSF51556">
    <property type="entry name" value="Metallo-dependent hydrolases"/>
    <property type="match status" value="1"/>
</dbReference>
<dbReference type="Gene3D" id="3.20.20.140">
    <property type="entry name" value="Metal-dependent hydrolases"/>
    <property type="match status" value="1"/>
</dbReference>
<reference evidence="2 3" key="1">
    <citation type="submission" date="2017-05" db="EMBL/GenBank/DDBJ databases">
        <title>Complete and WGS of Bordetella genogroups.</title>
        <authorList>
            <person name="Spilker T."/>
            <person name="LiPuma J."/>
        </authorList>
    </citation>
    <scope>NUCLEOTIDE SEQUENCE [LARGE SCALE GENOMIC DNA]</scope>
    <source>
        <strain evidence="2 3">AU9919</strain>
    </source>
</reference>
<dbReference type="InterPro" id="IPR052358">
    <property type="entry name" value="Aro_Compnd_Degr_Hydrolases"/>
</dbReference>
<protein>
    <submittedName>
        <fullName evidence="2">2-pyrone-4,6-dicarboxylate hydrolase</fullName>
    </submittedName>
</protein>
<comment type="caution">
    <text evidence="2">The sequence shown here is derived from an EMBL/GenBank/DDBJ whole genome shotgun (WGS) entry which is preliminary data.</text>
</comment>
<name>A0A261UBL4_9BORD</name>
<gene>
    <name evidence="2" type="ORF">CAL20_06130</name>
</gene>
<keyword evidence="2" id="KW-0378">Hydrolase</keyword>
<evidence type="ECO:0000313" key="3">
    <source>
        <dbReference type="Proteomes" id="UP000216885"/>
    </source>
</evidence>
<accession>A0A261UBL4</accession>
<dbReference type="Proteomes" id="UP000216885">
    <property type="component" value="Unassembled WGS sequence"/>
</dbReference>
<dbReference type="Pfam" id="PF04909">
    <property type="entry name" value="Amidohydro_2"/>
    <property type="match status" value="1"/>
</dbReference>
<dbReference type="AlphaFoldDB" id="A0A261UBL4"/>
<feature type="domain" description="Amidohydrolase-related" evidence="1">
    <location>
        <begin position="12"/>
        <end position="271"/>
    </location>
</feature>
<dbReference type="InterPro" id="IPR006680">
    <property type="entry name" value="Amidohydro-rel"/>
</dbReference>
<dbReference type="InterPro" id="IPR032466">
    <property type="entry name" value="Metal_Hydrolase"/>
</dbReference>
<organism evidence="2 3">
    <name type="scientific">Bordetella genomosp. 4</name>
    <dbReference type="NCBI Taxonomy" id="463044"/>
    <lineage>
        <taxon>Bacteria</taxon>
        <taxon>Pseudomonadati</taxon>
        <taxon>Pseudomonadota</taxon>
        <taxon>Betaproteobacteria</taxon>
        <taxon>Burkholderiales</taxon>
        <taxon>Alcaligenaceae</taxon>
        <taxon>Bordetella</taxon>
    </lineage>
</organism>
<keyword evidence="3" id="KW-1185">Reference proteome</keyword>
<proteinExistence type="predicted"/>